<keyword evidence="8" id="KW-0862">Zinc</keyword>
<keyword evidence="4" id="KW-0055">Arginine biosynthesis</keyword>
<keyword evidence="3" id="KW-0963">Cytoplasm</keyword>
<evidence type="ECO:0000256" key="8">
    <source>
        <dbReference type="ARBA" id="ARBA00022833"/>
    </source>
</evidence>
<dbReference type="InterPro" id="IPR001261">
    <property type="entry name" value="ArgE/DapE_CS"/>
</dbReference>
<comment type="similarity">
    <text evidence="2">Belongs to the peptidase M20A family. ArgE subfamily.</text>
</comment>
<evidence type="ECO:0000256" key="7">
    <source>
        <dbReference type="ARBA" id="ARBA00022801"/>
    </source>
</evidence>
<evidence type="ECO:0000256" key="3">
    <source>
        <dbReference type="ARBA" id="ARBA00022490"/>
    </source>
</evidence>
<name>A0A211ZUZ3_9PROT</name>
<dbReference type="SUPFAM" id="SSF53187">
    <property type="entry name" value="Zn-dependent exopeptidases"/>
    <property type="match status" value="1"/>
</dbReference>
<dbReference type="GO" id="GO:0006526">
    <property type="term" value="P:L-arginine biosynthetic process"/>
    <property type="evidence" value="ECO:0007669"/>
    <property type="project" value="UniProtKB-KW"/>
</dbReference>
<dbReference type="InterPro" id="IPR002933">
    <property type="entry name" value="Peptidase_M20"/>
</dbReference>
<dbReference type="InterPro" id="IPR050072">
    <property type="entry name" value="Peptidase_M20A"/>
</dbReference>
<dbReference type="STRING" id="1122125.GCA_000423185_02446"/>
<dbReference type="AlphaFoldDB" id="A0A211ZUZ3"/>
<dbReference type="Pfam" id="PF01546">
    <property type="entry name" value="Peptidase_M20"/>
    <property type="match status" value="1"/>
</dbReference>
<keyword evidence="7" id="KW-0378">Hydrolase</keyword>
<evidence type="ECO:0000256" key="1">
    <source>
        <dbReference type="ARBA" id="ARBA00001947"/>
    </source>
</evidence>
<dbReference type="SUPFAM" id="SSF55031">
    <property type="entry name" value="Bacterial exopeptidase dimerisation domain"/>
    <property type="match status" value="1"/>
</dbReference>
<dbReference type="Gene3D" id="3.30.70.360">
    <property type="match status" value="1"/>
</dbReference>
<keyword evidence="12" id="KW-1185">Reference proteome</keyword>
<keyword evidence="5" id="KW-0028">Amino-acid biosynthesis</keyword>
<evidence type="ECO:0000259" key="10">
    <source>
        <dbReference type="Pfam" id="PF07687"/>
    </source>
</evidence>
<evidence type="ECO:0000256" key="2">
    <source>
        <dbReference type="ARBA" id="ARBA00005691"/>
    </source>
</evidence>
<dbReference type="Pfam" id="PF07687">
    <property type="entry name" value="M20_dimer"/>
    <property type="match status" value="1"/>
</dbReference>
<dbReference type="CDD" id="cd03894">
    <property type="entry name" value="M20_ArgE"/>
    <property type="match status" value="1"/>
</dbReference>
<dbReference type="NCBIfam" id="TIGR01892">
    <property type="entry name" value="AcOrn-deacetyl"/>
    <property type="match status" value="1"/>
</dbReference>
<dbReference type="GO" id="GO:0046872">
    <property type="term" value="F:metal ion binding"/>
    <property type="evidence" value="ECO:0007669"/>
    <property type="project" value="UniProtKB-KW"/>
</dbReference>
<gene>
    <name evidence="11" type="ORF">BWR60_00330</name>
</gene>
<dbReference type="RefSeq" id="WP_088149022.1">
    <property type="nucleotide sequence ID" value="NZ_NHON01000001.1"/>
</dbReference>
<proteinExistence type="inferred from homology"/>
<evidence type="ECO:0000256" key="9">
    <source>
        <dbReference type="ARBA" id="ARBA00023285"/>
    </source>
</evidence>
<dbReference type="PROSITE" id="PS00759">
    <property type="entry name" value="ARGE_DAPE_CPG2_2"/>
    <property type="match status" value="1"/>
</dbReference>
<dbReference type="GO" id="GO:0008777">
    <property type="term" value="F:acetylornithine deacetylase activity"/>
    <property type="evidence" value="ECO:0007669"/>
    <property type="project" value="TreeGrafter"/>
</dbReference>
<comment type="cofactor">
    <cofactor evidence="1">
        <name>Zn(2+)</name>
        <dbReference type="ChEBI" id="CHEBI:29105"/>
    </cofactor>
</comment>
<evidence type="ECO:0000256" key="5">
    <source>
        <dbReference type="ARBA" id="ARBA00022605"/>
    </source>
</evidence>
<accession>A0A211ZUZ3</accession>
<sequence length="382" mass="40268">MKSVEELLADLVGIPSVCRTPNGAIIDYVRSYLAEHGVPAVVLPGPEGDRANLFATIGPADVPGIVLSAHLDVVPAAPEGWTGDPFALRRDGDRLFGRGAVDMKGFVACILASVPALVAARLARPVHIALSYDEEVGCVGVRHLIERLPQLCAPPSGCIVGEPTGLRPVLRHKGKVAQRVRVRGRAGHSSRPDLADNAIHLAAELMLKVRDEARRIEAEGPFDDRFAPPVSTLQVGVVSGGTGVNIVPAECVFDLEARAIPGTDPAGLWRPIARFAEDRVAALQAEGRSVAVDSETLSLYPALDLADDQPLAALAEAIAQQKRQAAVSFGTEAGLYQQAGVPTIVCGPGDIDRAHKPDEFITRAELASGVAMLGRLLSHLSL</sequence>
<reference evidence="12" key="1">
    <citation type="submission" date="2017-05" db="EMBL/GenBank/DDBJ databases">
        <authorList>
            <person name="Macchi M."/>
            <person name="Festa S."/>
            <person name="Coppotelli B.M."/>
            <person name="Morelli I.S."/>
        </authorList>
    </citation>
    <scope>NUCLEOTIDE SEQUENCE [LARGE SCALE GENOMIC DNA]</scope>
    <source>
        <strain evidence="12">I</strain>
    </source>
</reference>
<dbReference type="OrthoDB" id="9809784at2"/>
<evidence type="ECO:0000256" key="4">
    <source>
        <dbReference type="ARBA" id="ARBA00022571"/>
    </source>
</evidence>
<evidence type="ECO:0000256" key="6">
    <source>
        <dbReference type="ARBA" id="ARBA00022723"/>
    </source>
</evidence>
<dbReference type="Gene3D" id="3.40.630.10">
    <property type="entry name" value="Zn peptidases"/>
    <property type="match status" value="1"/>
</dbReference>
<comment type="caution">
    <text evidence="11">The sequence shown here is derived from an EMBL/GenBank/DDBJ whole genome shotgun (WGS) entry which is preliminary data.</text>
</comment>
<dbReference type="NCBIfam" id="NF005710">
    <property type="entry name" value="PRK07522.1"/>
    <property type="match status" value="1"/>
</dbReference>
<protein>
    <submittedName>
        <fullName evidence="11">Acetylornithine deacetylase</fullName>
    </submittedName>
</protein>
<feature type="domain" description="Peptidase M20 dimerisation" evidence="10">
    <location>
        <begin position="171"/>
        <end position="278"/>
    </location>
</feature>
<dbReference type="InterPro" id="IPR011650">
    <property type="entry name" value="Peptidase_M20_dimer"/>
</dbReference>
<dbReference type="InterPro" id="IPR010169">
    <property type="entry name" value="AcOrn-deacetyl"/>
</dbReference>
<dbReference type="Proteomes" id="UP000196655">
    <property type="component" value="Unassembled WGS sequence"/>
</dbReference>
<dbReference type="PANTHER" id="PTHR43808:SF31">
    <property type="entry name" value="N-ACETYL-L-CITRULLINE DEACETYLASE"/>
    <property type="match status" value="1"/>
</dbReference>
<organism evidence="11 12">
    <name type="scientific">Inquilinus limosus</name>
    <dbReference type="NCBI Taxonomy" id="171674"/>
    <lineage>
        <taxon>Bacteria</taxon>
        <taxon>Pseudomonadati</taxon>
        <taxon>Pseudomonadota</taxon>
        <taxon>Alphaproteobacteria</taxon>
        <taxon>Rhodospirillales</taxon>
        <taxon>Rhodospirillaceae</taxon>
        <taxon>Inquilinus</taxon>
    </lineage>
</organism>
<dbReference type="InterPro" id="IPR036264">
    <property type="entry name" value="Bact_exopeptidase_dim_dom"/>
</dbReference>
<evidence type="ECO:0000313" key="12">
    <source>
        <dbReference type="Proteomes" id="UP000196655"/>
    </source>
</evidence>
<dbReference type="EMBL" id="NHON01000001">
    <property type="protein sequence ID" value="OWJ69034.1"/>
    <property type="molecule type" value="Genomic_DNA"/>
</dbReference>
<keyword evidence="9" id="KW-0170">Cobalt</keyword>
<evidence type="ECO:0000313" key="11">
    <source>
        <dbReference type="EMBL" id="OWJ69034.1"/>
    </source>
</evidence>
<dbReference type="PANTHER" id="PTHR43808">
    <property type="entry name" value="ACETYLORNITHINE DEACETYLASE"/>
    <property type="match status" value="1"/>
</dbReference>
<keyword evidence="6" id="KW-0479">Metal-binding</keyword>